<organism evidence="2 3">
    <name type="scientific">Pleurodeles waltl</name>
    <name type="common">Iberian ribbed newt</name>
    <dbReference type="NCBI Taxonomy" id="8319"/>
    <lineage>
        <taxon>Eukaryota</taxon>
        <taxon>Metazoa</taxon>
        <taxon>Chordata</taxon>
        <taxon>Craniata</taxon>
        <taxon>Vertebrata</taxon>
        <taxon>Euteleostomi</taxon>
        <taxon>Amphibia</taxon>
        <taxon>Batrachia</taxon>
        <taxon>Caudata</taxon>
        <taxon>Salamandroidea</taxon>
        <taxon>Salamandridae</taxon>
        <taxon>Pleurodelinae</taxon>
        <taxon>Pleurodeles</taxon>
    </lineage>
</organism>
<feature type="region of interest" description="Disordered" evidence="1">
    <location>
        <begin position="32"/>
        <end position="56"/>
    </location>
</feature>
<evidence type="ECO:0000313" key="2">
    <source>
        <dbReference type="EMBL" id="KAJ1084210.1"/>
    </source>
</evidence>
<gene>
    <name evidence="2" type="ORF">NDU88_004362</name>
</gene>
<comment type="caution">
    <text evidence="2">The sequence shown here is derived from an EMBL/GenBank/DDBJ whole genome shotgun (WGS) entry which is preliminary data.</text>
</comment>
<reference evidence="2" key="1">
    <citation type="journal article" date="2022" name="bioRxiv">
        <title>Sequencing and chromosome-scale assembly of the giantPleurodeles waltlgenome.</title>
        <authorList>
            <person name="Brown T."/>
            <person name="Elewa A."/>
            <person name="Iarovenko S."/>
            <person name="Subramanian E."/>
            <person name="Araus A.J."/>
            <person name="Petzold A."/>
            <person name="Susuki M."/>
            <person name="Suzuki K.-i.T."/>
            <person name="Hayashi T."/>
            <person name="Toyoda A."/>
            <person name="Oliveira C."/>
            <person name="Osipova E."/>
            <person name="Leigh N.D."/>
            <person name="Simon A."/>
            <person name="Yun M.H."/>
        </authorList>
    </citation>
    <scope>NUCLEOTIDE SEQUENCE</scope>
    <source>
        <strain evidence="2">20211129_DDA</strain>
        <tissue evidence="2">Liver</tissue>
    </source>
</reference>
<protein>
    <submittedName>
        <fullName evidence="2">Uncharacterized protein</fullName>
    </submittedName>
</protein>
<keyword evidence="3" id="KW-1185">Reference proteome</keyword>
<accession>A0AAV7KY73</accession>
<sequence>MGAVEASAPSACPQQREAHEAHVTVVVASQFIQEGGTSKPPGPLRSQAVDQQDRNPVGLLVGPGIQCRVERSSLSKLQERERTRATRKRLCQVRVRLVRVRVPRSPSISGHQRESIRLK</sequence>
<dbReference type="Proteomes" id="UP001066276">
    <property type="component" value="Chromosome 12"/>
</dbReference>
<dbReference type="AlphaFoldDB" id="A0AAV7KY73"/>
<evidence type="ECO:0000256" key="1">
    <source>
        <dbReference type="SAM" id="MobiDB-lite"/>
    </source>
</evidence>
<evidence type="ECO:0000313" key="3">
    <source>
        <dbReference type="Proteomes" id="UP001066276"/>
    </source>
</evidence>
<proteinExistence type="predicted"/>
<name>A0AAV7KY73_PLEWA</name>
<dbReference type="EMBL" id="JANPWB010000016">
    <property type="protein sequence ID" value="KAJ1084210.1"/>
    <property type="molecule type" value="Genomic_DNA"/>
</dbReference>